<organism evidence="2 3">
    <name type="scientific">Rhipicephalus microplus</name>
    <name type="common">Cattle tick</name>
    <name type="synonym">Boophilus microplus</name>
    <dbReference type="NCBI Taxonomy" id="6941"/>
    <lineage>
        <taxon>Eukaryota</taxon>
        <taxon>Metazoa</taxon>
        <taxon>Ecdysozoa</taxon>
        <taxon>Arthropoda</taxon>
        <taxon>Chelicerata</taxon>
        <taxon>Arachnida</taxon>
        <taxon>Acari</taxon>
        <taxon>Parasitiformes</taxon>
        <taxon>Ixodida</taxon>
        <taxon>Ixodoidea</taxon>
        <taxon>Ixodidae</taxon>
        <taxon>Rhipicephalinae</taxon>
        <taxon>Rhipicephalus</taxon>
        <taxon>Boophilus</taxon>
    </lineage>
</organism>
<gene>
    <name evidence="2" type="ORF">HPB51_008626</name>
</gene>
<reference evidence="2" key="1">
    <citation type="journal article" date="2020" name="Cell">
        <title>Large-Scale Comparative Analyses of Tick Genomes Elucidate Their Genetic Diversity and Vector Capacities.</title>
        <authorList>
            <consortium name="Tick Genome and Microbiome Consortium (TIGMIC)"/>
            <person name="Jia N."/>
            <person name="Wang J."/>
            <person name="Shi W."/>
            <person name="Du L."/>
            <person name="Sun Y."/>
            <person name="Zhan W."/>
            <person name="Jiang J.F."/>
            <person name="Wang Q."/>
            <person name="Zhang B."/>
            <person name="Ji P."/>
            <person name="Bell-Sakyi L."/>
            <person name="Cui X.M."/>
            <person name="Yuan T.T."/>
            <person name="Jiang B.G."/>
            <person name="Yang W.F."/>
            <person name="Lam T.T."/>
            <person name="Chang Q.C."/>
            <person name="Ding S.J."/>
            <person name="Wang X.J."/>
            <person name="Zhu J.G."/>
            <person name="Ruan X.D."/>
            <person name="Zhao L."/>
            <person name="Wei J.T."/>
            <person name="Ye R.Z."/>
            <person name="Que T.C."/>
            <person name="Du C.H."/>
            <person name="Zhou Y.H."/>
            <person name="Cheng J.X."/>
            <person name="Dai P.F."/>
            <person name="Guo W.B."/>
            <person name="Han X.H."/>
            <person name="Huang E.J."/>
            <person name="Li L.F."/>
            <person name="Wei W."/>
            <person name="Gao Y.C."/>
            <person name="Liu J.Z."/>
            <person name="Shao H.Z."/>
            <person name="Wang X."/>
            <person name="Wang C.C."/>
            <person name="Yang T.C."/>
            <person name="Huo Q.B."/>
            <person name="Li W."/>
            <person name="Chen H.Y."/>
            <person name="Chen S.E."/>
            <person name="Zhou L.G."/>
            <person name="Ni X.B."/>
            <person name="Tian J.H."/>
            <person name="Sheng Y."/>
            <person name="Liu T."/>
            <person name="Pan Y.S."/>
            <person name="Xia L.Y."/>
            <person name="Li J."/>
            <person name="Zhao F."/>
            <person name="Cao W.C."/>
        </authorList>
    </citation>
    <scope>NUCLEOTIDE SEQUENCE</scope>
    <source>
        <strain evidence="2">Rmic-2018</strain>
    </source>
</reference>
<sequence>MRVRSVSNRLQSLQFTLSPFSSRSQFAFFAASVLPLTFCRRLADEPSLATSLCLRYPCPCTYVTNVWRAKGSHVDCSYVDVLLNNATFECYRRKRLDGSHQVEVKAYSFHECLDECMRRYSRDCRSVEYSSRYQMCRFSSYDGQPRPNLVDDDYYDFYEFKWCKYDAWTQAHWMVLRS</sequence>
<keyword evidence="3" id="KW-1185">Reference proteome</keyword>
<dbReference type="AlphaFoldDB" id="A0A9J6ENK0"/>
<dbReference type="EMBL" id="JABSTU010000003">
    <property type="protein sequence ID" value="KAH8035799.1"/>
    <property type="molecule type" value="Genomic_DNA"/>
</dbReference>
<proteinExistence type="predicted"/>
<reference evidence="2" key="2">
    <citation type="submission" date="2021-09" db="EMBL/GenBank/DDBJ databases">
        <authorList>
            <person name="Jia N."/>
            <person name="Wang J."/>
            <person name="Shi W."/>
            <person name="Du L."/>
            <person name="Sun Y."/>
            <person name="Zhan W."/>
            <person name="Jiang J."/>
            <person name="Wang Q."/>
            <person name="Zhang B."/>
            <person name="Ji P."/>
            <person name="Sakyi L.B."/>
            <person name="Cui X."/>
            <person name="Yuan T."/>
            <person name="Jiang B."/>
            <person name="Yang W."/>
            <person name="Lam T.T.-Y."/>
            <person name="Chang Q."/>
            <person name="Ding S."/>
            <person name="Wang X."/>
            <person name="Zhu J."/>
            <person name="Ruan X."/>
            <person name="Zhao L."/>
            <person name="Wei J."/>
            <person name="Que T."/>
            <person name="Du C."/>
            <person name="Cheng J."/>
            <person name="Dai P."/>
            <person name="Han X."/>
            <person name="Huang E."/>
            <person name="Gao Y."/>
            <person name="Liu J."/>
            <person name="Shao H."/>
            <person name="Ye R."/>
            <person name="Li L."/>
            <person name="Wei W."/>
            <person name="Wang X."/>
            <person name="Wang C."/>
            <person name="Huo Q."/>
            <person name="Li W."/>
            <person name="Guo W."/>
            <person name="Chen H."/>
            <person name="Chen S."/>
            <person name="Zhou L."/>
            <person name="Zhou L."/>
            <person name="Ni X."/>
            <person name="Tian J."/>
            <person name="Zhou Y."/>
            <person name="Sheng Y."/>
            <person name="Liu T."/>
            <person name="Pan Y."/>
            <person name="Xia L."/>
            <person name="Li J."/>
            <person name="Zhao F."/>
            <person name="Cao W."/>
        </authorList>
    </citation>
    <scope>NUCLEOTIDE SEQUENCE</scope>
    <source>
        <strain evidence="2">Rmic-2018</strain>
        <tissue evidence="2">Larvae</tissue>
    </source>
</reference>
<evidence type="ECO:0000313" key="2">
    <source>
        <dbReference type="EMBL" id="KAH8035799.1"/>
    </source>
</evidence>
<dbReference type="Pfam" id="PF00024">
    <property type="entry name" value="PAN_1"/>
    <property type="match status" value="1"/>
</dbReference>
<dbReference type="SUPFAM" id="SSF57414">
    <property type="entry name" value="Hairpin loop containing domain-like"/>
    <property type="match status" value="1"/>
</dbReference>
<accession>A0A9J6ENK0</accession>
<feature type="domain" description="Apple" evidence="1">
    <location>
        <begin position="76"/>
        <end position="163"/>
    </location>
</feature>
<name>A0A9J6ENK0_RHIMP</name>
<dbReference type="VEuPathDB" id="VectorBase:LOC119181821"/>
<dbReference type="InterPro" id="IPR003609">
    <property type="entry name" value="Pan_app"/>
</dbReference>
<comment type="caution">
    <text evidence="2">The sequence shown here is derived from an EMBL/GenBank/DDBJ whole genome shotgun (WGS) entry which is preliminary data.</text>
</comment>
<dbReference type="Gene3D" id="3.50.4.10">
    <property type="entry name" value="Hepatocyte Growth Factor"/>
    <property type="match status" value="1"/>
</dbReference>
<dbReference type="Proteomes" id="UP000821866">
    <property type="component" value="Chromosome 11"/>
</dbReference>
<evidence type="ECO:0000313" key="3">
    <source>
        <dbReference type="Proteomes" id="UP000821866"/>
    </source>
</evidence>
<dbReference type="PROSITE" id="PS50948">
    <property type="entry name" value="PAN"/>
    <property type="match status" value="1"/>
</dbReference>
<evidence type="ECO:0000259" key="1">
    <source>
        <dbReference type="PROSITE" id="PS50948"/>
    </source>
</evidence>
<protein>
    <recommendedName>
        <fullName evidence="1">Apple domain-containing protein</fullName>
    </recommendedName>
</protein>